<sequence length="299" mass="33548">MKRLLILSTTFFLVLGSTNLYSQKRDSRDLLPEGSFPQGMEGPAVDRLGNLYAVNYQKKGTIGKVSFAGKVSLFVTLPEGSTGNGIRFDRKGNMFVADYTAHNILKINRKTKEIEVFAHEPAMNQPNDLTISRKTDIIYASDPNWKDSTGNLWMIKPEGKVVNLERNIGTTNGIEVSPNGKYLYVNESIQRKIWRYDIAKDGSISNKTLFYSFEDFGMDGMRCDSYGNLFVTRHGKGTVVKLSPKGILVKEYILKGKLATNLTFSQDESMIYVTVADRGCFETIYLGEHPTFSSSHTTK</sequence>
<dbReference type="PANTHER" id="PTHR47572:SF5">
    <property type="entry name" value="BLR2277 PROTEIN"/>
    <property type="match status" value="1"/>
</dbReference>
<dbReference type="EMBL" id="VSSQ01030155">
    <property type="protein sequence ID" value="MPM80577.1"/>
    <property type="molecule type" value="Genomic_DNA"/>
</dbReference>
<dbReference type="AlphaFoldDB" id="A0A645CUH1"/>
<reference evidence="2" key="1">
    <citation type="submission" date="2019-08" db="EMBL/GenBank/DDBJ databases">
        <authorList>
            <person name="Kucharzyk K."/>
            <person name="Murdoch R.W."/>
            <person name="Higgins S."/>
            <person name="Loffler F."/>
        </authorList>
    </citation>
    <scope>NUCLEOTIDE SEQUENCE</scope>
</reference>
<comment type="caution">
    <text evidence="2">The sequence shown here is derived from an EMBL/GenBank/DDBJ whole genome shotgun (WGS) entry which is preliminary data.</text>
</comment>
<evidence type="ECO:0000259" key="1">
    <source>
        <dbReference type="Pfam" id="PF08450"/>
    </source>
</evidence>
<evidence type="ECO:0000313" key="2">
    <source>
        <dbReference type="EMBL" id="MPM80577.1"/>
    </source>
</evidence>
<dbReference type="PANTHER" id="PTHR47572">
    <property type="entry name" value="LIPOPROTEIN-RELATED"/>
    <property type="match status" value="1"/>
</dbReference>
<dbReference type="Gene3D" id="2.120.10.30">
    <property type="entry name" value="TolB, C-terminal domain"/>
    <property type="match status" value="1"/>
</dbReference>
<dbReference type="InterPro" id="IPR051262">
    <property type="entry name" value="SMP-30/CGR1_Lactonase"/>
</dbReference>
<dbReference type="Pfam" id="PF08450">
    <property type="entry name" value="SGL"/>
    <property type="match status" value="1"/>
</dbReference>
<feature type="domain" description="SMP-30/Gluconolactonase/LRE-like region" evidence="1">
    <location>
        <begin position="41"/>
        <end position="276"/>
    </location>
</feature>
<dbReference type="SUPFAM" id="SSF63829">
    <property type="entry name" value="Calcium-dependent phosphotriesterase"/>
    <property type="match status" value="1"/>
</dbReference>
<dbReference type="InterPro" id="IPR013658">
    <property type="entry name" value="SGL"/>
</dbReference>
<organism evidence="2">
    <name type="scientific">bioreactor metagenome</name>
    <dbReference type="NCBI Taxonomy" id="1076179"/>
    <lineage>
        <taxon>unclassified sequences</taxon>
        <taxon>metagenomes</taxon>
        <taxon>ecological metagenomes</taxon>
    </lineage>
</organism>
<gene>
    <name evidence="2" type="ORF">SDC9_127625</name>
</gene>
<accession>A0A645CUH1</accession>
<proteinExistence type="predicted"/>
<name>A0A645CUH1_9ZZZZ</name>
<dbReference type="InterPro" id="IPR011042">
    <property type="entry name" value="6-blade_b-propeller_TolB-like"/>
</dbReference>
<protein>
    <recommendedName>
        <fullName evidence="1">SMP-30/Gluconolactonase/LRE-like region domain-containing protein</fullName>
    </recommendedName>
</protein>